<sequence length="142" mass="16160">MVLDDGKARPRTFVLPSKATFPTASLHNEENLQSLFIFGGDTNTTNTLSTARNLTTMPCLHSLEIVDCLGLEELPDFIQRIPLQKLTIRECGFLSHARQRRGTQWFKISHVPNIRIDSKGVKSRHSDSEEMFFNREVNCART</sequence>
<dbReference type="Proteomes" id="UP000813462">
    <property type="component" value="Unassembled WGS sequence"/>
</dbReference>
<accession>A0A978W6E0</accession>
<comment type="caution">
    <text evidence="1">The sequence shown here is derived from an EMBL/GenBank/DDBJ whole genome shotgun (WGS) entry which is preliminary data.</text>
</comment>
<dbReference type="EMBL" id="JAEACU010000001">
    <property type="protein sequence ID" value="KAH7547524.1"/>
    <property type="molecule type" value="Genomic_DNA"/>
</dbReference>
<dbReference type="Gene3D" id="3.80.10.10">
    <property type="entry name" value="Ribonuclease Inhibitor"/>
    <property type="match status" value="1"/>
</dbReference>
<evidence type="ECO:0000313" key="1">
    <source>
        <dbReference type="EMBL" id="KAH7547524.1"/>
    </source>
</evidence>
<name>A0A978W6E0_ZIZJJ</name>
<dbReference type="InterPro" id="IPR032675">
    <property type="entry name" value="LRR_dom_sf"/>
</dbReference>
<evidence type="ECO:0000313" key="2">
    <source>
        <dbReference type="Proteomes" id="UP000813462"/>
    </source>
</evidence>
<reference evidence="1" key="1">
    <citation type="journal article" date="2021" name="Front. Plant Sci.">
        <title>Chromosome-Scale Genome Assembly for Chinese Sour Jujube and Insights Into Its Genome Evolution and Domestication Signature.</title>
        <authorList>
            <person name="Shen L.-Y."/>
            <person name="Luo H."/>
            <person name="Wang X.-L."/>
            <person name="Wang X.-M."/>
            <person name="Qiu X.-J."/>
            <person name="Liu H."/>
            <person name="Zhou S.-S."/>
            <person name="Jia K.-H."/>
            <person name="Nie S."/>
            <person name="Bao Y.-T."/>
            <person name="Zhang R.-G."/>
            <person name="Yun Q.-Z."/>
            <person name="Chai Y.-H."/>
            <person name="Lu J.-Y."/>
            <person name="Li Y."/>
            <person name="Zhao S.-W."/>
            <person name="Mao J.-F."/>
            <person name="Jia S.-G."/>
            <person name="Mao Y.-M."/>
        </authorList>
    </citation>
    <scope>NUCLEOTIDE SEQUENCE</scope>
    <source>
        <strain evidence="1">AT0</strain>
        <tissue evidence="1">Leaf</tissue>
    </source>
</reference>
<gene>
    <name evidence="1" type="ORF">FEM48_Zijuj01G0319000</name>
</gene>
<proteinExistence type="predicted"/>
<protein>
    <submittedName>
        <fullName evidence="1">Uncharacterized protein</fullName>
    </submittedName>
</protein>
<organism evidence="1 2">
    <name type="scientific">Ziziphus jujuba var. spinosa</name>
    <dbReference type="NCBI Taxonomy" id="714518"/>
    <lineage>
        <taxon>Eukaryota</taxon>
        <taxon>Viridiplantae</taxon>
        <taxon>Streptophyta</taxon>
        <taxon>Embryophyta</taxon>
        <taxon>Tracheophyta</taxon>
        <taxon>Spermatophyta</taxon>
        <taxon>Magnoliopsida</taxon>
        <taxon>eudicotyledons</taxon>
        <taxon>Gunneridae</taxon>
        <taxon>Pentapetalae</taxon>
        <taxon>rosids</taxon>
        <taxon>fabids</taxon>
        <taxon>Rosales</taxon>
        <taxon>Rhamnaceae</taxon>
        <taxon>Paliureae</taxon>
        <taxon>Ziziphus</taxon>
    </lineage>
</organism>
<dbReference type="AlphaFoldDB" id="A0A978W6E0"/>